<accession>A0A0C1FQN8</accession>
<evidence type="ECO:0000313" key="2">
    <source>
        <dbReference type="Proteomes" id="UP000031246"/>
    </source>
</evidence>
<reference evidence="1 2" key="1">
    <citation type="submission" date="2014-10" db="EMBL/GenBank/DDBJ databases">
        <title>Pedobacter Kyungheensis.</title>
        <authorList>
            <person name="Anderson B.M."/>
            <person name="Newman J.D."/>
        </authorList>
    </citation>
    <scope>NUCLEOTIDE SEQUENCE [LARGE SCALE GENOMIC DNA]</scope>
    <source>
        <strain evidence="1 2">KACC 16221</strain>
    </source>
</reference>
<dbReference type="AlphaFoldDB" id="A0A0C1FQN8"/>
<dbReference type="EMBL" id="JSYN01000006">
    <property type="protein sequence ID" value="KIA95252.1"/>
    <property type="molecule type" value="Genomic_DNA"/>
</dbReference>
<name>A0A0C1FQN8_9SPHI</name>
<gene>
    <name evidence="1" type="ORF">OC25_07555</name>
</gene>
<evidence type="ECO:0000313" key="1">
    <source>
        <dbReference type="EMBL" id="KIA95252.1"/>
    </source>
</evidence>
<protein>
    <submittedName>
        <fullName evidence="1">Uncharacterized protein</fullName>
    </submittedName>
</protein>
<dbReference type="RefSeq" id="WP_039473954.1">
    <property type="nucleotide sequence ID" value="NZ_JSYN01000006.1"/>
</dbReference>
<dbReference type="OrthoDB" id="751263at2"/>
<sequence>MIVDFFKTRERFDFFPHPYDIGNLFGPWKRNADSHFLLKLYKLDAGKYAEYYAYHLNHTIKNRVAGEEEFFRQLWHLTETRISYLQSKNPHGSDHEQNLIRIEKLKQFQGFLNGIDKWNARPAALVIEEKDLIIQKHLNEIGKLKQQVAELTQYEVKQKISIEDEHLPTLVDLLQQMRNLKLPSGRLLLRCDHKITYAKIIAKFFSHGEKDIPVETARNYFVEKEGDIPTKGTFIYPAQQLFKIVSIK</sequence>
<proteinExistence type="predicted"/>
<dbReference type="Proteomes" id="UP000031246">
    <property type="component" value="Unassembled WGS sequence"/>
</dbReference>
<comment type="caution">
    <text evidence="1">The sequence shown here is derived from an EMBL/GenBank/DDBJ whole genome shotgun (WGS) entry which is preliminary data.</text>
</comment>
<keyword evidence="2" id="KW-1185">Reference proteome</keyword>
<organism evidence="1 2">
    <name type="scientific">Pedobacter kyungheensis</name>
    <dbReference type="NCBI Taxonomy" id="1069985"/>
    <lineage>
        <taxon>Bacteria</taxon>
        <taxon>Pseudomonadati</taxon>
        <taxon>Bacteroidota</taxon>
        <taxon>Sphingobacteriia</taxon>
        <taxon>Sphingobacteriales</taxon>
        <taxon>Sphingobacteriaceae</taxon>
        <taxon>Pedobacter</taxon>
    </lineage>
</organism>